<feature type="compositionally biased region" description="Polar residues" evidence="1">
    <location>
        <begin position="59"/>
        <end position="79"/>
    </location>
</feature>
<reference evidence="2" key="1">
    <citation type="submission" date="2018-02" db="EMBL/GenBank/DDBJ databases">
        <title>Rhizophora mucronata_Transcriptome.</title>
        <authorList>
            <person name="Meera S.P."/>
            <person name="Sreeshan A."/>
            <person name="Augustine A."/>
        </authorList>
    </citation>
    <scope>NUCLEOTIDE SEQUENCE</scope>
    <source>
        <tissue evidence="2">Leaf</tissue>
    </source>
</reference>
<evidence type="ECO:0000256" key="1">
    <source>
        <dbReference type="SAM" id="MobiDB-lite"/>
    </source>
</evidence>
<sequence length="79" mass="9008">MEFHVECPLKYRMEPQFLSGEELEISQETLHLASHGVHIVNNVKPTSLILLHHHWKNDPPNTSPSASKNFSHVSDQVRG</sequence>
<dbReference type="EMBL" id="GGEC01086777">
    <property type="protein sequence ID" value="MBX67261.1"/>
    <property type="molecule type" value="Transcribed_RNA"/>
</dbReference>
<organism evidence="2">
    <name type="scientific">Rhizophora mucronata</name>
    <name type="common">Asiatic mangrove</name>
    <dbReference type="NCBI Taxonomy" id="61149"/>
    <lineage>
        <taxon>Eukaryota</taxon>
        <taxon>Viridiplantae</taxon>
        <taxon>Streptophyta</taxon>
        <taxon>Embryophyta</taxon>
        <taxon>Tracheophyta</taxon>
        <taxon>Spermatophyta</taxon>
        <taxon>Magnoliopsida</taxon>
        <taxon>eudicotyledons</taxon>
        <taxon>Gunneridae</taxon>
        <taxon>Pentapetalae</taxon>
        <taxon>rosids</taxon>
        <taxon>fabids</taxon>
        <taxon>Malpighiales</taxon>
        <taxon>Rhizophoraceae</taxon>
        <taxon>Rhizophora</taxon>
    </lineage>
</organism>
<protein>
    <submittedName>
        <fullName evidence="2">Uncharacterized protein</fullName>
    </submittedName>
</protein>
<evidence type="ECO:0000313" key="2">
    <source>
        <dbReference type="EMBL" id="MBX67261.1"/>
    </source>
</evidence>
<proteinExistence type="predicted"/>
<feature type="region of interest" description="Disordered" evidence="1">
    <location>
        <begin position="58"/>
        <end position="79"/>
    </location>
</feature>
<name>A0A2P2QJW5_RHIMU</name>
<accession>A0A2P2QJW5</accession>
<dbReference type="AlphaFoldDB" id="A0A2P2QJW5"/>